<keyword evidence="3" id="KW-0645">Protease</keyword>
<reference evidence="3 4" key="1">
    <citation type="submission" date="2020-10" db="EMBL/GenBank/DDBJ databases">
        <title>Bacillus sp. HD4P25, an endophyte from a halophyte.</title>
        <authorList>
            <person name="Sun J.-Q."/>
        </authorList>
    </citation>
    <scope>NUCLEOTIDE SEQUENCE [LARGE SCALE GENOMIC DNA]</scope>
    <source>
        <strain evidence="3 4">YIM 93174</strain>
    </source>
</reference>
<keyword evidence="4" id="KW-1185">Reference proteome</keyword>
<keyword evidence="3" id="KW-0378">Hydrolase</keyword>
<organism evidence="3 4">
    <name type="scientific">Litchfieldia luteola</name>
    <dbReference type="NCBI Taxonomy" id="682179"/>
    <lineage>
        <taxon>Bacteria</taxon>
        <taxon>Bacillati</taxon>
        <taxon>Bacillota</taxon>
        <taxon>Bacilli</taxon>
        <taxon>Bacillales</taxon>
        <taxon>Bacillaceae</taxon>
        <taxon>Litchfieldia</taxon>
    </lineage>
</organism>
<comment type="caution">
    <text evidence="3">The sequence shown here is derived from an EMBL/GenBank/DDBJ whole genome shotgun (WGS) entry which is preliminary data.</text>
</comment>
<evidence type="ECO:0000313" key="3">
    <source>
        <dbReference type="EMBL" id="MBE4909812.1"/>
    </source>
</evidence>
<feature type="domain" description="CAAX prenyl protease 2/Lysostaphin resistance protein A-like" evidence="2">
    <location>
        <begin position="114"/>
        <end position="204"/>
    </location>
</feature>
<sequence length="222" mass="25490">MFIIGIDIVLRKLFYRFKKRESVIQWLVYLFLLGLLLVGVLWFESKFMGIILPINISFNWLGVLQAILIILSIAAILFAVMSIEIYVRKKRNTPLPAMEFSKPEDEMFKGSQKYIGAFIISACAGIFEELIFRYYVLGRLEYVTDSTLFAVVVSSLLFGFIHILDGGWKSVISTGLFGIFFSVVYVLTGNLLVVIIIHAIWNFLSFTIPFEKMINFINRLLN</sequence>
<feature type="transmembrane region" description="Helical" evidence="1">
    <location>
        <begin position="147"/>
        <end position="164"/>
    </location>
</feature>
<dbReference type="RefSeq" id="WP_193538819.1">
    <property type="nucleotide sequence ID" value="NZ_JADCLJ010000024.1"/>
</dbReference>
<feature type="transmembrane region" description="Helical" evidence="1">
    <location>
        <begin position="63"/>
        <end position="87"/>
    </location>
</feature>
<dbReference type="Proteomes" id="UP001516662">
    <property type="component" value="Unassembled WGS sequence"/>
</dbReference>
<evidence type="ECO:0000313" key="4">
    <source>
        <dbReference type="Proteomes" id="UP001516662"/>
    </source>
</evidence>
<dbReference type="Pfam" id="PF02517">
    <property type="entry name" value="Rce1-like"/>
    <property type="match status" value="1"/>
</dbReference>
<dbReference type="EMBL" id="JADCLJ010000024">
    <property type="protein sequence ID" value="MBE4909812.1"/>
    <property type="molecule type" value="Genomic_DNA"/>
</dbReference>
<keyword evidence="1" id="KW-1133">Transmembrane helix</keyword>
<gene>
    <name evidence="3" type="ORF">IMZ08_17395</name>
</gene>
<dbReference type="PANTHER" id="PTHR36435:SF1">
    <property type="entry name" value="CAAX AMINO TERMINAL PROTEASE FAMILY PROTEIN"/>
    <property type="match status" value="1"/>
</dbReference>
<feature type="transmembrane region" description="Helical" evidence="1">
    <location>
        <begin position="114"/>
        <end position="135"/>
    </location>
</feature>
<name>A0ABR9QMU2_9BACI</name>
<evidence type="ECO:0000256" key="1">
    <source>
        <dbReference type="SAM" id="Phobius"/>
    </source>
</evidence>
<keyword evidence="1" id="KW-0472">Membrane</keyword>
<dbReference type="PANTHER" id="PTHR36435">
    <property type="entry name" value="SLR1288 PROTEIN"/>
    <property type="match status" value="1"/>
</dbReference>
<feature type="transmembrane region" description="Helical" evidence="1">
    <location>
        <begin position="23"/>
        <end position="43"/>
    </location>
</feature>
<evidence type="ECO:0000259" key="2">
    <source>
        <dbReference type="Pfam" id="PF02517"/>
    </source>
</evidence>
<proteinExistence type="predicted"/>
<dbReference type="InterPro" id="IPR003675">
    <property type="entry name" value="Rce1/LyrA-like_dom"/>
</dbReference>
<feature type="transmembrane region" description="Helical" evidence="1">
    <location>
        <begin position="176"/>
        <end position="201"/>
    </location>
</feature>
<accession>A0ABR9QMU2</accession>
<keyword evidence="1" id="KW-0812">Transmembrane</keyword>
<protein>
    <submittedName>
        <fullName evidence="3">CPBP family intramembrane metalloprotease</fullName>
    </submittedName>
</protein>
<keyword evidence="3" id="KW-0482">Metalloprotease</keyword>
<dbReference type="InterPro" id="IPR052710">
    <property type="entry name" value="CAAX_protease"/>
</dbReference>
<dbReference type="GO" id="GO:0008237">
    <property type="term" value="F:metallopeptidase activity"/>
    <property type="evidence" value="ECO:0007669"/>
    <property type="project" value="UniProtKB-KW"/>
</dbReference>